<dbReference type="AlphaFoldDB" id="S4PW88"/>
<accession>S4PW88</accession>
<name>S4PW88_9NEOP</name>
<protein>
    <submittedName>
        <fullName evidence="1">Uncharacterized protein</fullName>
    </submittedName>
</protein>
<organism evidence="1">
    <name type="scientific">Pararge aegeria</name>
    <name type="common">speckled wood butterfly</name>
    <dbReference type="NCBI Taxonomy" id="116150"/>
    <lineage>
        <taxon>Eukaryota</taxon>
        <taxon>Metazoa</taxon>
        <taxon>Ecdysozoa</taxon>
        <taxon>Arthropoda</taxon>
        <taxon>Hexapoda</taxon>
        <taxon>Insecta</taxon>
        <taxon>Pterygota</taxon>
        <taxon>Neoptera</taxon>
        <taxon>Endopterygota</taxon>
        <taxon>Lepidoptera</taxon>
        <taxon>Glossata</taxon>
        <taxon>Ditrysia</taxon>
        <taxon>Papilionoidea</taxon>
        <taxon>Nymphalidae</taxon>
        <taxon>Satyrinae</taxon>
        <taxon>Satyrini</taxon>
        <taxon>Parargina</taxon>
        <taxon>Pararge</taxon>
    </lineage>
</organism>
<sequence length="67" mass="7806">MKKTGNSIVLVSLIYIEQLRSCRLEVMTSQINPRSILACLNSKHYERHCIESMRAKDEGMFCLCLHY</sequence>
<proteinExistence type="predicted"/>
<dbReference type="EMBL" id="GAIX01007213">
    <property type="protein sequence ID" value="JAA85347.1"/>
    <property type="molecule type" value="Transcribed_RNA"/>
</dbReference>
<reference evidence="1" key="2">
    <citation type="submission" date="2013-05" db="EMBL/GenBank/DDBJ databases">
        <authorList>
            <person name="Carter J.-M."/>
            <person name="Baker S.C."/>
            <person name="Pink R."/>
            <person name="Carter D.R.F."/>
            <person name="Collins A."/>
            <person name="Tomlin J."/>
            <person name="Gibbs M."/>
            <person name="Breuker C.J."/>
        </authorList>
    </citation>
    <scope>NUCLEOTIDE SEQUENCE</scope>
    <source>
        <tissue evidence="1">Ovary</tissue>
    </source>
</reference>
<evidence type="ECO:0000313" key="1">
    <source>
        <dbReference type="EMBL" id="JAA85347.1"/>
    </source>
</evidence>
<reference evidence="1" key="1">
    <citation type="journal article" date="2013" name="BMC Genomics">
        <title>Unscrambling butterfly oogenesis.</title>
        <authorList>
            <person name="Carter J.M."/>
            <person name="Baker S.C."/>
            <person name="Pink R."/>
            <person name="Carter D.R."/>
            <person name="Collins A."/>
            <person name="Tomlin J."/>
            <person name="Gibbs M."/>
            <person name="Breuker C.J."/>
        </authorList>
    </citation>
    <scope>NUCLEOTIDE SEQUENCE</scope>
    <source>
        <tissue evidence="1">Ovary</tissue>
    </source>
</reference>